<feature type="domain" description="Flagellar hook-associated protein 2 N-terminal" evidence="1">
    <location>
        <begin position="11"/>
        <end position="65"/>
    </location>
</feature>
<dbReference type="AlphaFoldDB" id="A0A2X2C530"/>
<name>A0A2X2C530_PROMI</name>
<organism evidence="2 3">
    <name type="scientific">Proteus mirabilis</name>
    <dbReference type="NCBI Taxonomy" id="584"/>
    <lineage>
        <taxon>Bacteria</taxon>
        <taxon>Pseudomonadati</taxon>
        <taxon>Pseudomonadota</taxon>
        <taxon>Gammaproteobacteria</taxon>
        <taxon>Enterobacterales</taxon>
        <taxon>Morganellaceae</taxon>
        <taxon>Proteus</taxon>
    </lineage>
</organism>
<dbReference type="EMBL" id="UAUE01000034">
    <property type="protein sequence ID" value="SPZ03147.1"/>
    <property type="molecule type" value="Genomic_DNA"/>
</dbReference>
<dbReference type="Pfam" id="PF02465">
    <property type="entry name" value="FliD_N"/>
    <property type="match status" value="1"/>
</dbReference>
<dbReference type="InterPro" id="IPR003481">
    <property type="entry name" value="FliD_N"/>
</dbReference>
<protein>
    <submittedName>
        <fullName evidence="2">Flagellar capping protein</fullName>
    </submittedName>
</protein>
<evidence type="ECO:0000259" key="1">
    <source>
        <dbReference type="Pfam" id="PF02465"/>
    </source>
</evidence>
<dbReference type="GO" id="GO:0009424">
    <property type="term" value="C:bacterial-type flagellum hook"/>
    <property type="evidence" value="ECO:0007669"/>
    <property type="project" value="InterPro"/>
</dbReference>
<gene>
    <name evidence="2" type="primary">fliD_2</name>
    <name evidence="2" type="ORF">NCTC10975_04829</name>
</gene>
<dbReference type="Proteomes" id="UP000251485">
    <property type="component" value="Unassembled WGS sequence"/>
</dbReference>
<evidence type="ECO:0000313" key="2">
    <source>
        <dbReference type="EMBL" id="SPZ03147.1"/>
    </source>
</evidence>
<reference evidence="2 3" key="1">
    <citation type="submission" date="2018-06" db="EMBL/GenBank/DDBJ databases">
        <authorList>
            <consortium name="Pathogen Informatics"/>
            <person name="Doyle S."/>
        </authorList>
    </citation>
    <scope>NUCLEOTIDE SEQUENCE [LARGE SCALE GENOMIC DNA]</scope>
    <source>
        <strain evidence="2 3">NCTC10975</strain>
    </source>
</reference>
<accession>A0A2X2C530</accession>
<proteinExistence type="predicted"/>
<keyword evidence="2" id="KW-0966">Cell projection</keyword>
<keyword evidence="2" id="KW-0282">Flagellum</keyword>
<sequence>MAGISALGIGSKLPLGETLMQLEAAENKRLEPLDKQMKSYDAQITAYGKIRSQLDKLQKASEELKKIR</sequence>
<keyword evidence="2" id="KW-0969">Cilium</keyword>
<evidence type="ECO:0000313" key="3">
    <source>
        <dbReference type="Proteomes" id="UP000251485"/>
    </source>
</evidence>